<evidence type="ECO:0000313" key="3">
    <source>
        <dbReference type="WBParaSite" id="GPLIN_001195400"/>
    </source>
</evidence>
<dbReference type="WBParaSite" id="GPLIN_001195400">
    <property type="protein sequence ID" value="GPLIN_001195400"/>
    <property type="gene ID" value="GPLIN_001195400"/>
</dbReference>
<evidence type="ECO:0000313" key="2">
    <source>
        <dbReference type="Proteomes" id="UP000050741"/>
    </source>
</evidence>
<name>A0A183CGE9_GLOPA</name>
<reference evidence="2" key="1">
    <citation type="submission" date="2014-05" db="EMBL/GenBank/DDBJ databases">
        <title>The genome and life-stage specific transcriptomes of Globodera pallida elucidate key aspects of plant parasitism by a cyst nematode.</title>
        <authorList>
            <person name="Cotton J.A."/>
            <person name="Lilley C.J."/>
            <person name="Jones L.M."/>
            <person name="Kikuchi T."/>
            <person name="Reid A.J."/>
            <person name="Thorpe P."/>
            <person name="Tsai I.J."/>
            <person name="Beasley H."/>
            <person name="Blok V."/>
            <person name="Cock P.J.A."/>
            <person name="Van den Akker S.E."/>
            <person name="Holroyd N."/>
            <person name="Hunt M."/>
            <person name="Mantelin S."/>
            <person name="Naghra H."/>
            <person name="Pain A."/>
            <person name="Palomares-Rius J.E."/>
            <person name="Zarowiecki M."/>
            <person name="Berriman M."/>
            <person name="Jones J.T."/>
            <person name="Urwin P.E."/>
        </authorList>
    </citation>
    <scope>NUCLEOTIDE SEQUENCE [LARGE SCALE GENOMIC DNA]</scope>
    <source>
        <strain evidence="2">Lindley</strain>
    </source>
</reference>
<feature type="region of interest" description="Disordered" evidence="1">
    <location>
        <begin position="1"/>
        <end position="57"/>
    </location>
</feature>
<reference evidence="3" key="2">
    <citation type="submission" date="2016-06" db="UniProtKB">
        <authorList>
            <consortium name="WormBaseParasite"/>
        </authorList>
    </citation>
    <scope>IDENTIFICATION</scope>
</reference>
<organism evidence="2 3">
    <name type="scientific">Globodera pallida</name>
    <name type="common">Potato cyst nematode worm</name>
    <name type="synonym">Heterodera pallida</name>
    <dbReference type="NCBI Taxonomy" id="36090"/>
    <lineage>
        <taxon>Eukaryota</taxon>
        <taxon>Metazoa</taxon>
        <taxon>Ecdysozoa</taxon>
        <taxon>Nematoda</taxon>
        <taxon>Chromadorea</taxon>
        <taxon>Rhabditida</taxon>
        <taxon>Tylenchina</taxon>
        <taxon>Tylenchomorpha</taxon>
        <taxon>Tylenchoidea</taxon>
        <taxon>Heteroderidae</taxon>
        <taxon>Heteroderinae</taxon>
        <taxon>Globodera</taxon>
    </lineage>
</organism>
<dbReference type="AlphaFoldDB" id="A0A183CGE9"/>
<feature type="compositionally biased region" description="Low complexity" evidence="1">
    <location>
        <begin position="1"/>
        <end position="14"/>
    </location>
</feature>
<proteinExistence type="predicted"/>
<sequence length="125" mass="13789">MFSTTTATTTNATNGCCTMPIAGGDDDDDDNWTPREHYAPTNKKQQQQPQQSSIFAAKSDFEFGVGVKIIRNNPIAQPPVTELWAHQQPATTEQLQSPLTTSPTVQQDIWELPQATTPLPKKTTF</sequence>
<dbReference type="Proteomes" id="UP000050741">
    <property type="component" value="Unassembled WGS sequence"/>
</dbReference>
<keyword evidence="2" id="KW-1185">Reference proteome</keyword>
<protein>
    <submittedName>
        <fullName evidence="3">Uncharacterized protein</fullName>
    </submittedName>
</protein>
<evidence type="ECO:0000256" key="1">
    <source>
        <dbReference type="SAM" id="MobiDB-lite"/>
    </source>
</evidence>
<accession>A0A183CGE9</accession>